<protein>
    <submittedName>
        <fullName evidence="1">F-box family protein</fullName>
    </submittedName>
</protein>
<accession>A0A5A7P9M3</accession>
<sequence>MVPCPQSQHVRARLHNGRTAFSMTTRDFRVETSKPRAQRTSAASTSSLDMCLAFSGGLFKEVSLFLHHHHSTGGLNMINFPPLVNRSVKPQMVSWGVTFAPLSKVWKVILFFPPDGYENKDKDEFHIITVGVNDETWRVVEFEAKITMNLIIRYPQIIHRARPPLVEPYPRLPFPAPMQQTDPTRMQASAAIHYIIPT</sequence>
<dbReference type="OrthoDB" id="10458237at2759"/>
<dbReference type="EMBL" id="BKCP01003891">
    <property type="protein sequence ID" value="GER29440.1"/>
    <property type="molecule type" value="Genomic_DNA"/>
</dbReference>
<comment type="caution">
    <text evidence="1">The sequence shown here is derived from an EMBL/GenBank/DDBJ whole genome shotgun (WGS) entry which is preliminary data.</text>
</comment>
<reference evidence="2" key="1">
    <citation type="journal article" date="2019" name="Curr. Biol.">
        <title>Genome Sequence of Striga asiatica Provides Insight into the Evolution of Plant Parasitism.</title>
        <authorList>
            <person name="Yoshida S."/>
            <person name="Kim S."/>
            <person name="Wafula E.K."/>
            <person name="Tanskanen J."/>
            <person name="Kim Y.M."/>
            <person name="Honaas L."/>
            <person name="Yang Z."/>
            <person name="Spallek T."/>
            <person name="Conn C.E."/>
            <person name="Ichihashi Y."/>
            <person name="Cheong K."/>
            <person name="Cui S."/>
            <person name="Der J.P."/>
            <person name="Gundlach H."/>
            <person name="Jiao Y."/>
            <person name="Hori C."/>
            <person name="Ishida J.K."/>
            <person name="Kasahara H."/>
            <person name="Kiba T."/>
            <person name="Kim M.S."/>
            <person name="Koo N."/>
            <person name="Laohavisit A."/>
            <person name="Lee Y.H."/>
            <person name="Lumba S."/>
            <person name="McCourt P."/>
            <person name="Mortimer J.C."/>
            <person name="Mutuku J.M."/>
            <person name="Nomura T."/>
            <person name="Sasaki-Sekimoto Y."/>
            <person name="Seto Y."/>
            <person name="Wang Y."/>
            <person name="Wakatake T."/>
            <person name="Sakakibara H."/>
            <person name="Demura T."/>
            <person name="Yamaguchi S."/>
            <person name="Yoneyama K."/>
            <person name="Manabe R.I."/>
            <person name="Nelson D.C."/>
            <person name="Schulman A.H."/>
            <person name="Timko M.P."/>
            <person name="dePamphilis C.W."/>
            <person name="Choi D."/>
            <person name="Shirasu K."/>
        </authorList>
    </citation>
    <scope>NUCLEOTIDE SEQUENCE [LARGE SCALE GENOMIC DNA]</scope>
    <source>
        <strain evidence="2">cv. UVA1</strain>
    </source>
</reference>
<organism evidence="1 2">
    <name type="scientific">Striga asiatica</name>
    <name type="common">Asiatic witchweed</name>
    <name type="synonym">Buchnera asiatica</name>
    <dbReference type="NCBI Taxonomy" id="4170"/>
    <lineage>
        <taxon>Eukaryota</taxon>
        <taxon>Viridiplantae</taxon>
        <taxon>Streptophyta</taxon>
        <taxon>Embryophyta</taxon>
        <taxon>Tracheophyta</taxon>
        <taxon>Spermatophyta</taxon>
        <taxon>Magnoliopsida</taxon>
        <taxon>eudicotyledons</taxon>
        <taxon>Gunneridae</taxon>
        <taxon>Pentapetalae</taxon>
        <taxon>asterids</taxon>
        <taxon>lamiids</taxon>
        <taxon>Lamiales</taxon>
        <taxon>Orobanchaceae</taxon>
        <taxon>Buchnereae</taxon>
        <taxon>Striga</taxon>
    </lineage>
</organism>
<name>A0A5A7P9M3_STRAF</name>
<gene>
    <name evidence="1" type="ORF">STAS_05311</name>
</gene>
<evidence type="ECO:0000313" key="1">
    <source>
        <dbReference type="EMBL" id="GER29440.1"/>
    </source>
</evidence>
<proteinExistence type="predicted"/>
<dbReference type="Proteomes" id="UP000325081">
    <property type="component" value="Unassembled WGS sequence"/>
</dbReference>
<evidence type="ECO:0000313" key="2">
    <source>
        <dbReference type="Proteomes" id="UP000325081"/>
    </source>
</evidence>
<dbReference type="AlphaFoldDB" id="A0A5A7P9M3"/>
<keyword evidence="2" id="KW-1185">Reference proteome</keyword>